<dbReference type="RefSeq" id="WP_037976685.1">
    <property type="nucleotide sequence ID" value="NZ_CAMETI010000008.1"/>
</dbReference>
<dbReference type="Proteomes" id="UP000027665">
    <property type="component" value="Unassembled WGS sequence"/>
</dbReference>
<evidence type="ECO:0000256" key="7">
    <source>
        <dbReference type="ARBA" id="ARBA00023136"/>
    </source>
</evidence>
<dbReference type="eggNOG" id="COG0559">
    <property type="taxonomic scope" value="Bacteria"/>
</dbReference>
<feature type="transmembrane region" description="Helical" evidence="9">
    <location>
        <begin position="257"/>
        <end position="278"/>
    </location>
</feature>
<evidence type="ECO:0000256" key="4">
    <source>
        <dbReference type="ARBA" id="ARBA00022692"/>
    </source>
</evidence>
<evidence type="ECO:0000256" key="3">
    <source>
        <dbReference type="ARBA" id="ARBA00022475"/>
    </source>
</evidence>
<evidence type="ECO:0000313" key="10">
    <source>
        <dbReference type="EMBL" id="KEJ91969.1"/>
    </source>
</evidence>
<comment type="similarity">
    <text evidence="8">Belongs to the binding-protein-dependent transport system permease family. LivHM subfamily.</text>
</comment>
<dbReference type="Pfam" id="PF02653">
    <property type="entry name" value="BPD_transp_2"/>
    <property type="match status" value="1"/>
</dbReference>
<dbReference type="OrthoDB" id="9807115at2"/>
<keyword evidence="2" id="KW-0813">Transport</keyword>
<evidence type="ECO:0000256" key="8">
    <source>
        <dbReference type="ARBA" id="ARBA00037998"/>
    </source>
</evidence>
<keyword evidence="3" id="KW-1003">Cell membrane</keyword>
<dbReference type="InterPro" id="IPR001851">
    <property type="entry name" value="ABC_transp_permease"/>
</dbReference>
<proteinExistence type="inferred from homology"/>
<dbReference type="AlphaFoldDB" id="A0A073IQE9"/>
<keyword evidence="11" id="KW-1185">Reference proteome</keyword>
<feature type="transmembrane region" description="Helical" evidence="9">
    <location>
        <begin position="12"/>
        <end position="31"/>
    </location>
</feature>
<dbReference type="PANTHER" id="PTHR11795:SF445">
    <property type="entry name" value="AMINO ACID ABC TRANSPORTER PERMEASE PROTEIN"/>
    <property type="match status" value="1"/>
</dbReference>
<feature type="transmembrane region" description="Helical" evidence="9">
    <location>
        <begin position="135"/>
        <end position="160"/>
    </location>
</feature>
<evidence type="ECO:0000256" key="1">
    <source>
        <dbReference type="ARBA" id="ARBA00004651"/>
    </source>
</evidence>
<protein>
    <submittedName>
        <fullName evidence="10">Amino acid ABC transporter permease</fullName>
    </submittedName>
</protein>
<evidence type="ECO:0000256" key="9">
    <source>
        <dbReference type="SAM" id="Phobius"/>
    </source>
</evidence>
<feature type="transmembrane region" description="Helical" evidence="9">
    <location>
        <begin position="63"/>
        <end position="84"/>
    </location>
</feature>
<reference evidence="10 11" key="1">
    <citation type="submission" date="2014-04" db="EMBL/GenBank/DDBJ databases">
        <title>Draft Genome Sequence of Synergistes jonesii.</title>
        <authorList>
            <person name="Coil D.A."/>
            <person name="Eisen J.A."/>
            <person name="Holland-Moritz H.E."/>
        </authorList>
    </citation>
    <scope>NUCLEOTIDE SEQUENCE [LARGE SCALE GENOMIC DNA]</scope>
    <source>
        <strain evidence="10 11">78-1</strain>
    </source>
</reference>
<feature type="transmembrane region" description="Helical" evidence="9">
    <location>
        <begin position="38"/>
        <end position="57"/>
    </location>
</feature>
<feature type="transmembrane region" description="Helical" evidence="9">
    <location>
        <begin position="220"/>
        <end position="250"/>
    </location>
</feature>
<dbReference type="STRING" id="2754.EH55_06180"/>
<evidence type="ECO:0000313" key="11">
    <source>
        <dbReference type="Proteomes" id="UP000027665"/>
    </source>
</evidence>
<dbReference type="GO" id="GO:0005886">
    <property type="term" value="C:plasma membrane"/>
    <property type="evidence" value="ECO:0007669"/>
    <property type="project" value="UniProtKB-SubCell"/>
</dbReference>
<dbReference type="InterPro" id="IPR052157">
    <property type="entry name" value="BCAA_transport_permease"/>
</dbReference>
<comment type="subcellular location">
    <subcellularLocation>
        <location evidence="1">Cell membrane</location>
        <topology evidence="1">Multi-pass membrane protein</topology>
    </subcellularLocation>
</comment>
<dbReference type="GO" id="GO:0022857">
    <property type="term" value="F:transmembrane transporter activity"/>
    <property type="evidence" value="ECO:0007669"/>
    <property type="project" value="InterPro"/>
</dbReference>
<keyword evidence="6 9" id="KW-1133">Transmembrane helix</keyword>
<keyword evidence="4 9" id="KW-0812">Transmembrane</keyword>
<organism evidence="10 11">
    <name type="scientific">Synergistes jonesii</name>
    <dbReference type="NCBI Taxonomy" id="2754"/>
    <lineage>
        <taxon>Bacteria</taxon>
        <taxon>Thermotogati</taxon>
        <taxon>Synergistota</taxon>
        <taxon>Synergistia</taxon>
        <taxon>Synergistales</taxon>
        <taxon>Synergistaceae</taxon>
        <taxon>Synergistes</taxon>
    </lineage>
</organism>
<feature type="transmembrane region" description="Helical" evidence="9">
    <location>
        <begin position="189"/>
        <end position="214"/>
    </location>
</feature>
<evidence type="ECO:0000256" key="6">
    <source>
        <dbReference type="ARBA" id="ARBA00022989"/>
    </source>
</evidence>
<dbReference type="CDD" id="cd06582">
    <property type="entry name" value="TM_PBP1_LivH_like"/>
    <property type="match status" value="1"/>
</dbReference>
<comment type="caution">
    <text evidence="10">The sequence shown here is derived from an EMBL/GenBank/DDBJ whole genome shotgun (WGS) entry which is preliminary data.</text>
</comment>
<keyword evidence="5" id="KW-0029">Amino-acid transport</keyword>
<gene>
    <name evidence="10" type="ORF">EH55_06180</name>
</gene>
<dbReference type="EMBL" id="JMKI01000036">
    <property type="protein sequence ID" value="KEJ91969.1"/>
    <property type="molecule type" value="Genomic_DNA"/>
</dbReference>
<accession>A0A073IQE9</accession>
<sequence>MSNFLQVLIDGILSGLLYALVAAGLSMIWGVMDVINFAHGEFLMVAMYICYWLGFIFKVDPLFTWVAAGIFLFILGAVTYKWIIRRSLGKAAMAPLLATFGLSMFLKNLCMNRFSPNFRLLSGTLLDGKTFEIGGAIVSVPQFVTGIFSLVVVVALYWLVKRTRLGWAIQATAMDKEAAELMGIDTEKIFLLVFGLGGACVGVAGGLMTTYLAVHPEVGGLFSLIAFVVVALGGFGSIPGAFAAAILIGLVESFTGFYVAAVLKYVAVFAIYLVVILVRPKGLFGW</sequence>
<dbReference type="PATRIC" id="fig|2754.20.peg.1497"/>
<name>A0A073IQE9_9BACT</name>
<dbReference type="PANTHER" id="PTHR11795">
    <property type="entry name" value="BRANCHED-CHAIN AMINO ACID TRANSPORT SYSTEM PERMEASE PROTEIN LIVH"/>
    <property type="match status" value="1"/>
</dbReference>
<evidence type="ECO:0000256" key="5">
    <source>
        <dbReference type="ARBA" id="ARBA00022970"/>
    </source>
</evidence>
<keyword evidence="7 9" id="KW-0472">Membrane</keyword>
<dbReference type="GeneID" id="90983865"/>
<evidence type="ECO:0000256" key="2">
    <source>
        <dbReference type="ARBA" id="ARBA00022448"/>
    </source>
</evidence>
<dbReference type="GO" id="GO:0006865">
    <property type="term" value="P:amino acid transport"/>
    <property type="evidence" value="ECO:0007669"/>
    <property type="project" value="UniProtKB-KW"/>
</dbReference>